<dbReference type="Proteomes" id="UP000509782">
    <property type="component" value="Chromosome"/>
</dbReference>
<reference evidence="2 3" key="1">
    <citation type="submission" date="2020-05" db="EMBL/GenBank/DDBJ databases">
        <title>FDA dAtabase for Regulatory Grade micrObial Sequences (FDA-ARGOS): Supporting development and validation of Infectious Disease Dx tests.</title>
        <authorList>
            <person name="Sproer C."/>
            <person name="Gronow S."/>
            <person name="Severitt S."/>
            <person name="Schroder I."/>
            <person name="Tallon L."/>
            <person name="Sadzewicz L."/>
            <person name="Zhao X."/>
            <person name="Vavikolanu K."/>
            <person name="Mehta A."/>
            <person name="Aluvathingal J."/>
            <person name="Nadendla S."/>
            <person name="Myers T."/>
            <person name="Yan Y."/>
            <person name="Sichtig H."/>
        </authorList>
    </citation>
    <scope>NUCLEOTIDE SEQUENCE [LARGE SCALE GENOMIC DNA]</scope>
    <source>
        <strain evidence="2 3">FDAARGOS_787</strain>
    </source>
</reference>
<accession>A0A6N0JTD8</accession>
<dbReference type="RefSeq" id="WP_174717186.1">
    <property type="nucleotide sequence ID" value="NZ_CP054569.1"/>
</dbReference>
<protein>
    <submittedName>
        <fullName evidence="2">Uncharacterized protein</fullName>
    </submittedName>
</protein>
<evidence type="ECO:0000313" key="3">
    <source>
        <dbReference type="Proteomes" id="UP000509782"/>
    </source>
</evidence>
<gene>
    <name evidence="2" type="ORF">FOC81_27560</name>
</gene>
<evidence type="ECO:0000313" key="2">
    <source>
        <dbReference type="EMBL" id="QKQ50264.1"/>
    </source>
</evidence>
<proteinExistence type="predicted"/>
<sequence length="146" mass="16106">MDLSRSDHVIPIIKCGGGRSFAPRPAARLASPRLRRCECEFGFSGVGADRAVVNALLGREAFDAQFRIASEIFVRYVAFAQSGDPASREAVVHADLPVKQMDAEIGELSRKYSRVISEVFRGKQPPQTIKWSPNGRSRSGREKESD</sequence>
<feature type="compositionally biased region" description="Polar residues" evidence="1">
    <location>
        <begin position="125"/>
        <end position="137"/>
    </location>
</feature>
<dbReference type="EMBL" id="CP054569">
    <property type="protein sequence ID" value="QKQ50264.1"/>
    <property type="molecule type" value="Genomic_DNA"/>
</dbReference>
<dbReference type="AlphaFoldDB" id="A0A6N0JTD8"/>
<evidence type="ECO:0000256" key="1">
    <source>
        <dbReference type="SAM" id="MobiDB-lite"/>
    </source>
</evidence>
<name>A0A6N0JTD8_ACHDE</name>
<feature type="region of interest" description="Disordered" evidence="1">
    <location>
        <begin position="124"/>
        <end position="146"/>
    </location>
</feature>
<organism evidence="2 3">
    <name type="scientific">Achromobacter denitrificans</name>
    <name type="common">Alcaligenes denitrificans</name>
    <dbReference type="NCBI Taxonomy" id="32002"/>
    <lineage>
        <taxon>Bacteria</taxon>
        <taxon>Pseudomonadati</taxon>
        <taxon>Pseudomonadota</taxon>
        <taxon>Betaproteobacteria</taxon>
        <taxon>Burkholderiales</taxon>
        <taxon>Alcaligenaceae</taxon>
        <taxon>Achromobacter</taxon>
    </lineage>
</organism>